<reference evidence="2 3" key="1">
    <citation type="submission" date="2019-10" db="EMBL/GenBank/DDBJ databases">
        <title>Epibacterium sp. nov., isolated from seawater.</title>
        <authorList>
            <person name="Zhang X."/>
            <person name="Li N."/>
        </authorList>
    </citation>
    <scope>NUCLEOTIDE SEQUENCE [LARGE SCALE GENOMIC DNA]</scope>
    <source>
        <strain evidence="2 3">SM1969</strain>
    </source>
</reference>
<dbReference type="AlphaFoldDB" id="A0A844AL27"/>
<keyword evidence="3" id="KW-1185">Reference proteome</keyword>
<feature type="transmembrane region" description="Helical" evidence="1">
    <location>
        <begin position="145"/>
        <end position="169"/>
    </location>
</feature>
<evidence type="ECO:0000313" key="2">
    <source>
        <dbReference type="EMBL" id="MQY42600.1"/>
    </source>
</evidence>
<organism evidence="2 3">
    <name type="scientific">Tritonibacter aquimaris</name>
    <dbReference type="NCBI Taxonomy" id="2663379"/>
    <lineage>
        <taxon>Bacteria</taxon>
        <taxon>Pseudomonadati</taxon>
        <taxon>Pseudomonadota</taxon>
        <taxon>Alphaproteobacteria</taxon>
        <taxon>Rhodobacterales</taxon>
        <taxon>Paracoccaceae</taxon>
        <taxon>Tritonibacter</taxon>
    </lineage>
</organism>
<feature type="transmembrane region" description="Helical" evidence="1">
    <location>
        <begin position="69"/>
        <end position="90"/>
    </location>
</feature>
<dbReference type="RefSeq" id="WP_153546909.1">
    <property type="nucleotide sequence ID" value="NZ_WIXK01000003.1"/>
</dbReference>
<name>A0A844AL27_9RHOB</name>
<feature type="transmembrane region" description="Helical" evidence="1">
    <location>
        <begin position="28"/>
        <end position="48"/>
    </location>
</feature>
<evidence type="ECO:0000256" key="1">
    <source>
        <dbReference type="SAM" id="Phobius"/>
    </source>
</evidence>
<dbReference type="Proteomes" id="UP000436694">
    <property type="component" value="Unassembled WGS sequence"/>
</dbReference>
<keyword evidence="1" id="KW-0472">Membrane</keyword>
<accession>A0A844AL27</accession>
<proteinExistence type="predicted"/>
<sequence length="179" mass="19626">MTPTLIFLLITLTPPVLARWLRSDIAILFVAAALGFGLCAIAVTASSASNRMDAVFITNETVRDITSGLPWMTLMQISGLLLICGAITWLQERLNAMHTPMLSRLSFWGLYLGLLVPVFSVVFLVLVAEAQAYLRAPGFKDGLRLIYFAATYLGYAALLSLAGLLLYSITRHFRRSATP</sequence>
<comment type="caution">
    <text evidence="2">The sequence shown here is derived from an EMBL/GenBank/DDBJ whole genome shotgun (WGS) entry which is preliminary data.</text>
</comment>
<gene>
    <name evidence="2" type="ORF">GG681_08085</name>
</gene>
<keyword evidence="1" id="KW-0812">Transmembrane</keyword>
<dbReference type="EMBL" id="WIXK01000003">
    <property type="protein sequence ID" value="MQY42600.1"/>
    <property type="molecule type" value="Genomic_DNA"/>
</dbReference>
<feature type="transmembrane region" description="Helical" evidence="1">
    <location>
        <begin position="110"/>
        <end position="133"/>
    </location>
</feature>
<keyword evidence="1" id="KW-1133">Transmembrane helix</keyword>
<protein>
    <submittedName>
        <fullName evidence="2">Uncharacterized protein</fullName>
    </submittedName>
</protein>
<evidence type="ECO:0000313" key="3">
    <source>
        <dbReference type="Proteomes" id="UP000436694"/>
    </source>
</evidence>